<feature type="transmembrane region" description="Helical" evidence="1">
    <location>
        <begin position="62"/>
        <end position="82"/>
    </location>
</feature>
<gene>
    <name evidence="2" type="ORF">H4696_003112</name>
</gene>
<keyword evidence="1" id="KW-1133">Transmembrane helix</keyword>
<accession>A0ABR9HZ93</accession>
<evidence type="ECO:0000256" key="1">
    <source>
        <dbReference type="SAM" id="Phobius"/>
    </source>
</evidence>
<protein>
    <submittedName>
        <fullName evidence="2">Uncharacterized protein</fullName>
    </submittedName>
</protein>
<organism evidence="2 3">
    <name type="scientific">Amycolatopsis lexingtonensis</name>
    <dbReference type="NCBI Taxonomy" id="218822"/>
    <lineage>
        <taxon>Bacteria</taxon>
        <taxon>Bacillati</taxon>
        <taxon>Actinomycetota</taxon>
        <taxon>Actinomycetes</taxon>
        <taxon>Pseudonocardiales</taxon>
        <taxon>Pseudonocardiaceae</taxon>
        <taxon>Amycolatopsis</taxon>
    </lineage>
</organism>
<dbReference type="RefSeq" id="WP_143265137.1">
    <property type="nucleotide sequence ID" value="NZ_JADBEG010000001.1"/>
</dbReference>
<proteinExistence type="predicted"/>
<evidence type="ECO:0000313" key="3">
    <source>
        <dbReference type="Proteomes" id="UP000631670"/>
    </source>
</evidence>
<sequence length="87" mass="9646">MKPEVRVLRGALVGALAIWAGSWRIMYLEVHRWHHLDARLRFVPPPVPPGYPPVRAGMPVRAARVAALLAPPVSVVLAWLSLRADPE</sequence>
<dbReference type="Proteomes" id="UP000631670">
    <property type="component" value="Unassembled WGS sequence"/>
</dbReference>
<keyword evidence="1" id="KW-0472">Membrane</keyword>
<reference evidence="2 3" key="1">
    <citation type="submission" date="2020-10" db="EMBL/GenBank/DDBJ databases">
        <title>Sequencing the genomes of 1000 actinobacteria strains.</title>
        <authorList>
            <person name="Klenk H.-P."/>
        </authorList>
    </citation>
    <scope>NUCLEOTIDE SEQUENCE [LARGE SCALE GENOMIC DNA]</scope>
    <source>
        <strain evidence="2 3">DSM 44653</strain>
    </source>
</reference>
<comment type="caution">
    <text evidence="2">The sequence shown here is derived from an EMBL/GenBank/DDBJ whole genome shotgun (WGS) entry which is preliminary data.</text>
</comment>
<keyword evidence="3" id="KW-1185">Reference proteome</keyword>
<name>A0ABR9HZ93_9PSEU</name>
<dbReference type="EMBL" id="JADBEG010000001">
    <property type="protein sequence ID" value="MBE1496012.1"/>
    <property type="molecule type" value="Genomic_DNA"/>
</dbReference>
<evidence type="ECO:0000313" key="2">
    <source>
        <dbReference type="EMBL" id="MBE1496012.1"/>
    </source>
</evidence>
<keyword evidence="1" id="KW-0812">Transmembrane</keyword>
<feature type="transmembrane region" description="Helical" evidence="1">
    <location>
        <begin position="7"/>
        <end position="26"/>
    </location>
</feature>